<dbReference type="EMBL" id="AENY02000002">
    <property type="protein sequence ID" value="EKP94743.1"/>
    <property type="molecule type" value="Genomic_DNA"/>
</dbReference>
<keyword evidence="3" id="KW-1185">Reference proteome</keyword>
<evidence type="ECO:0000256" key="1">
    <source>
        <dbReference type="SAM" id="Phobius"/>
    </source>
</evidence>
<reference evidence="2" key="2">
    <citation type="submission" date="2012-10" db="EMBL/GenBank/DDBJ databases">
        <title>Improved high-quality draft of Thermaerobacter subterraneus C21, DSM 13965.</title>
        <authorList>
            <consortium name="DOE Joint Genome Institute"/>
            <person name="Eisen J."/>
            <person name="Huntemann M."/>
            <person name="Wei C.-L."/>
            <person name="Han J."/>
            <person name="Detter J.C."/>
            <person name="Han C."/>
            <person name="Tapia R."/>
            <person name="Chen A."/>
            <person name="Kyrpides N."/>
            <person name="Mavromatis K."/>
            <person name="Markowitz V."/>
            <person name="Szeto E."/>
            <person name="Ivanova N."/>
            <person name="Mikhailova N."/>
            <person name="Ovchinnikova G."/>
            <person name="Pagani I."/>
            <person name="Pati A."/>
            <person name="Goodwin L."/>
            <person name="Nordberg H.P."/>
            <person name="Cantor M.N."/>
            <person name="Hua S.X."/>
            <person name="Woyke T."/>
            <person name="Eisen J."/>
            <person name="Klenk H.-P."/>
        </authorList>
    </citation>
    <scope>NUCLEOTIDE SEQUENCE [LARGE SCALE GENOMIC DNA]</scope>
    <source>
        <strain evidence="2">DSM 13965</strain>
    </source>
</reference>
<reference evidence="2" key="1">
    <citation type="submission" date="2010-10" db="EMBL/GenBank/DDBJ databases">
        <authorList>
            <consortium name="US DOE Joint Genome Institute (JGI-PGF)"/>
            <person name="Lucas S."/>
            <person name="Copeland A."/>
            <person name="Lapidus A."/>
            <person name="Bruce D."/>
            <person name="Goodwin L."/>
            <person name="Pitluck S."/>
            <person name="Kyrpides N."/>
            <person name="Mavromatis K."/>
            <person name="Detter J.C."/>
            <person name="Han C."/>
            <person name="Land M."/>
            <person name="Hauser L."/>
            <person name="Markowitz V."/>
            <person name="Cheng J.-F."/>
            <person name="Hugenholtz P."/>
            <person name="Woyke T."/>
            <person name="Wu D."/>
            <person name="Pukall R."/>
            <person name="Wahrenburg C."/>
            <person name="Brambilla E."/>
            <person name="Klenk H.-P."/>
            <person name="Eisen J.A."/>
        </authorList>
    </citation>
    <scope>NUCLEOTIDE SEQUENCE [LARGE SCALE GENOMIC DNA]</scope>
    <source>
        <strain evidence="2">DSM 13965</strain>
    </source>
</reference>
<name>K6Q0T6_9FIRM</name>
<dbReference type="AlphaFoldDB" id="K6Q0T6"/>
<dbReference type="HOGENOM" id="CLU_2358760_0_0_9"/>
<comment type="caution">
    <text evidence="2">The sequence shown here is derived from an EMBL/GenBank/DDBJ whole genome shotgun (WGS) entry which is preliminary data.</text>
</comment>
<keyword evidence="1" id="KW-0472">Membrane</keyword>
<proteinExistence type="predicted"/>
<accession>K6Q0T6</accession>
<gene>
    <name evidence="2" type="ORF">ThesuDRAFT_00440</name>
</gene>
<feature type="transmembrane region" description="Helical" evidence="1">
    <location>
        <begin position="39"/>
        <end position="57"/>
    </location>
</feature>
<keyword evidence="1" id="KW-0812">Transmembrane</keyword>
<protein>
    <submittedName>
        <fullName evidence="2">SigmaK-factor processing regulatory protein BofA</fullName>
    </submittedName>
</protein>
<dbReference type="InterPro" id="IPR010001">
    <property type="entry name" value="BofA"/>
</dbReference>
<sequence>MAIAGDGTWGTLGLAAVLLGALTWRAATAASAGEALARLMADLAVGSGWVLALNLLLSPLGAHVGWNPATAWLAGTLGLPGAMALALLAVMARWQP</sequence>
<evidence type="ECO:0000313" key="3">
    <source>
        <dbReference type="Proteomes" id="UP000005710"/>
    </source>
</evidence>
<evidence type="ECO:0000313" key="2">
    <source>
        <dbReference type="EMBL" id="EKP94743.1"/>
    </source>
</evidence>
<dbReference type="Pfam" id="PF07441">
    <property type="entry name" value="BofA"/>
    <property type="match status" value="1"/>
</dbReference>
<dbReference type="Proteomes" id="UP000005710">
    <property type="component" value="Unassembled WGS sequence"/>
</dbReference>
<organism evidence="2 3">
    <name type="scientific">Thermaerobacter subterraneus DSM 13965</name>
    <dbReference type="NCBI Taxonomy" id="867903"/>
    <lineage>
        <taxon>Bacteria</taxon>
        <taxon>Bacillati</taxon>
        <taxon>Bacillota</taxon>
        <taxon>Clostridia</taxon>
        <taxon>Eubacteriales</taxon>
        <taxon>Clostridiales Family XVII. Incertae Sedis</taxon>
        <taxon>Thermaerobacter</taxon>
    </lineage>
</organism>
<dbReference type="STRING" id="867903.ThesuDRAFT_00440"/>
<keyword evidence="1" id="KW-1133">Transmembrane helix</keyword>
<dbReference type="RefSeq" id="WP_006902724.1">
    <property type="nucleotide sequence ID" value="NZ_JH976535.1"/>
</dbReference>
<feature type="transmembrane region" description="Helical" evidence="1">
    <location>
        <begin position="69"/>
        <end position="92"/>
    </location>
</feature>